<feature type="region of interest" description="Disordered" evidence="1">
    <location>
        <begin position="1"/>
        <end position="21"/>
    </location>
</feature>
<evidence type="ECO:0000313" key="3">
    <source>
        <dbReference type="Proteomes" id="UP001501706"/>
    </source>
</evidence>
<organism evidence="2 3">
    <name type="scientific">Pigmentiphaga daeguensis</name>
    <dbReference type="NCBI Taxonomy" id="414049"/>
    <lineage>
        <taxon>Bacteria</taxon>
        <taxon>Pseudomonadati</taxon>
        <taxon>Pseudomonadota</taxon>
        <taxon>Betaproteobacteria</taxon>
        <taxon>Burkholderiales</taxon>
        <taxon>Alcaligenaceae</taxon>
        <taxon>Pigmentiphaga</taxon>
    </lineage>
</organism>
<dbReference type="Proteomes" id="UP001501706">
    <property type="component" value="Unassembled WGS sequence"/>
</dbReference>
<comment type="caution">
    <text evidence="2">The sequence shown here is derived from an EMBL/GenBank/DDBJ whole genome shotgun (WGS) entry which is preliminary data.</text>
</comment>
<feature type="compositionally biased region" description="Pro residues" evidence="1">
    <location>
        <begin position="191"/>
        <end position="204"/>
    </location>
</feature>
<name>A0ABN1C6U8_9BURK</name>
<sequence length="234" mass="24242">MSDAKPGRPRSDFTPQPGVRGCDTARRQMLAVSLAALLGGPWLLRLASGAAPASGSAASRPAALSPEQESFLRFSQAMTGHGDLNPVTAGRIYDAMRQASADFPGQAAKLAGLAGDAAEPESLLQRATEAGLRETALAVVAAWYTGSVGADSRATVVAYRDALMYRPVQDAQTVPTYCNYGPAWWVADPPPIGVSPPVERPGPEAPTTGFPVPTTRPPAPPRSTPQGAPSGEGR</sequence>
<reference evidence="2 3" key="1">
    <citation type="journal article" date="2019" name="Int. J. Syst. Evol. Microbiol.">
        <title>The Global Catalogue of Microorganisms (GCM) 10K type strain sequencing project: providing services to taxonomists for standard genome sequencing and annotation.</title>
        <authorList>
            <consortium name="The Broad Institute Genomics Platform"/>
            <consortium name="The Broad Institute Genome Sequencing Center for Infectious Disease"/>
            <person name="Wu L."/>
            <person name="Ma J."/>
        </authorList>
    </citation>
    <scope>NUCLEOTIDE SEQUENCE [LARGE SCALE GENOMIC DNA]</scope>
    <source>
        <strain evidence="2 3">JCM 14330</strain>
    </source>
</reference>
<dbReference type="EMBL" id="BAAAEN010000012">
    <property type="protein sequence ID" value="GAA0512857.1"/>
    <property type="molecule type" value="Genomic_DNA"/>
</dbReference>
<feature type="region of interest" description="Disordered" evidence="1">
    <location>
        <begin position="191"/>
        <end position="234"/>
    </location>
</feature>
<accession>A0ABN1C6U8</accession>
<dbReference type="Pfam" id="PF12318">
    <property type="entry name" value="FAD-SLDH"/>
    <property type="match status" value="1"/>
</dbReference>
<protein>
    <submittedName>
        <fullName evidence="2">Sugar dehydrogenase complex small subunit</fullName>
    </submittedName>
</protein>
<gene>
    <name evidence="2" type="ORF">GCM10009097_32810</name>
</gene>
<keyword evidence="3" id="KW-1185">Reference proteome</keyword>
<dbReference type="RefSeq" id="WP_338616288.1">
    <property type="nucleotide sequence ID" value="NZ_BAAAEN010000012.1"/>
</dbReference>
<evidence type="ECO:0000256" key="1">
    <source>
        <dbReference type="SAM" id="MobiDB-lite"/>
    </source>
</evidence>
<feature type="compositionally biased region" description="Low complexity" evidence="1">
    <location>
        <begin position="224"/>
        <end position="234"/>
    </location>
</feature>
<evidence type="ECO:0000313" key="2">
    <source>
        <dbReference type="EMBL" id="GAA0512857.1"/>
    </source>
</evidence>
<proteinExistence type="predicted"/>
<feature type="compositionally biased region" description="Pro residues" evidence="1">
    <location>
        <begin position="214"/>
        <end position="223"/>
    </location>
</feature>
<dbReference type="InterPro" id="IPR024651">
    <property type="entry name" value="FAD-SLDH_ssu"/>
</dbReference>
<feature type="compositionally biased region" description="Basic and acidic residues" evidence="1">
    <location>
        <begin position="1"/>
        <end position="11"/>
    </location>
</feature>